<accession>A0A0G4EY32</accession>
<name>A0A0G4EY32_VITBC</name>
<dbReference type="InParanoid" id="A0A0G4EY32"/>
<dbReference type="AlphaFoldDB" id="A0A0G4EY32"/>
<evidence type="ECO:0000313" key="2">
    <source>
        <dbReference type="Proteomes" id="UP000041254"/>
    </source>
</evidence>
<dbReference type="Proteomes" id="UP000041254">
    <property type="component" value="Unassembled WGS sequence"/>
</dbReference>
<dbReference type="SUPFAM" id="SSF48371">
    <property type="entry name" value="ARM repeat"/>
    <property type="match status" value="1"/>
</dbReference>
<proteinExistence type="predicted"/>
<dbReference type="EMBL" id="CDMY01000346">
    <property type="protein sequence ID" value="CEM03636.1"/>
    <property type="molecule type" value="Genomic_DNA"/>
</dbReference>
<evidence type="ECO:0000313" key="1">
    <source>
        <dbReference type="EMBL" id="CEM03636.1"/>
    </source>
</evidence>
<dbReference type="Gene3D" id="1.25.10.10">
    <property type="entry name" value="Leucine-rich Repeat Variant"/>
    <property type="match status" value="2"/>
</dbReference>
<sequence>MAEGGCMSLLEDLLSERVLVRERTLEKLSSQLRHGAGDVAQLEDALLSVLREYSTAAHGAASKAWARAHGGLSAAALVMDVGSLEFAAEVLSLLVQPSDGEHPTGLAFDPEHRVREACAKASLGCFKRLGVTHYNEIKTTLMSYVTAQLLKETAEPNGAHATAATSFDTCGHADHPQHTAAPAVQSGQLETALDCIRGAVRGMVEHEAASQAHEHATDYDQAALEIMDVMCAATLHGNRFVKEVSFFAIGECGSLISADAFRSQYASRAASVLREGLCDNWSQVRYAATVSTRMLMDKCGPSSRHEHFPTLLPAMCLNRHYVAEGVRNLSQDTWRHIFPSGAAGHLYAHLTDVVAFYEASMHHPNHAVREAAGYCMSELCTKVIGPRVRGDHPLPPHAVDAVRRVVGSASVGLKDHSWPVREACLRCVEAISGALDMAEMGPVVEDEKGLYSLLISHINDNMPSLRVASADALAAWSSFSEDWRHRLVQHVCDHVLDAEKQRVDPQAMESKQPFLPSGPFAVASSHIDQPAFSCGSLAPKKALGCSACTVERPRHPWEMTEGCLLLLARLLKGGDAATRGEIDACGVRAKVRQLEAVVPAAVLSLLRPAIREVE</sequence>
<dbReference type="OrthoDB" id="441602at2759"/>
<dbReference type="InterPro" id="IPR016024">
    <property type="entry name" value="ARM-type_fold"/>
</dbReference>
<keyword evidence="2" id="KW-1185">Reference proteome</keyword>
<dbReference type="InterPro" id="IPR011989">
    <property type="entry name" value="ARM-like"/>
</dbReference>
<organism evidence="1 2">
    <name type="scientific">Vitrella brassicaformis (strain CCMP3155)</name>
    <dbReference type="NCBI Taxonomy" id="1169540"/>
    <lineage>
        <taxon>Eukaryota</taxon>
        <taxon>Sar</taxon>
        <taxon>Alveolata</taxon>
        <taxon>Colpodellida</taxon>
        <taxon>Vitrellaceae</taxon>
        <taxon>Vitrella</taxon>
    </lineage>
</organism>
<evidence type="ECO:0008006" key="3">
    <source>
        <dbReference type="Google" id="ProtNLM"/>
    </source>
</evidence>
<gene>
    <name evidence="1" type="ORF">Vbra_13988</name>
</gene>
<dbReference type="OMA" id="CEADNHA"/>
<reference evidence="1 2" key="1">
    <citation type="submission" date="2014-11" db="EMBL/GenBank/DDBJ databases">
        <authorList>
            <person name="Zhu J."/>
            <person name="Qi W."/>
            <person name="Song R."/>
        </authorList>
    </citation>
    <scope>NUCLEOTIDE SEQUENCE [LARGE SCALE GENOMIC DNA]</scope>
</reference>
<dbReference type="VEuPathDB" id="CryptoDB:Vbra_13988"/>
<protein>
    <recommendedName>
        <fullName evidence="3">DUF4042 domain-containing protein</fullName>
    </recommendedName>
</protein>